<dbReference type="Pfam" id="PF00076">
    <property type="entry name" value="RRM_1"/>
    <property type="match status" value="1"/>
</dbReference>
<organism evidence="8 9">
    <name type="scientific">Orchesella dallaii</name>
    <dbReference type="NCBI Taxonomy" id="48710"/>
    <lineage>
        <taxon>Eukaryota</taxon>
        <taxon>Metazoa</taxon>
        <taxon>Ecdysozoa</taxon>
        <taxon>Arthropoda</taxon>
        <taxon>Hexapoda</taxon>
        <taxon>Collembola</taxon>
        <taxon>Entomobryomorpha</taxon>
        <taxon>Entomobryoidea</taxon>
        <taxon>Orchesellidae</taxon>
        <taxon>Orchesellinae</taxon>
        <taxon>Orchesella</taxon>
    </lineage>
</organism>
<dbReference type="PANTHER" id="PTHR23003">
    <property type="entry name" value="RNA RECOGNITION MOTIF RRM DOMAIN CONTAINING PROTEIN"/>
    <property type="match status" value="1"/>
</dbReference>
<evidence type="ECO:0000259" key="7">
    <source>
        <dbReference type="PROSITE" id="PS50102"/>
    </source>
</evidence>
<protein>
    <recommendedName>
        <fullName evidence="7">RRM domain-containing protein</fullName>
    </recommendedName>
</protein>
<dbReference type="InterPro" id="IPR035979">
    <property type="entry name" value="RBD_domain_sf"/>
</dbReference>
<keyword evidence="3" id="KW-0677">Repeat</keyword>
<evidence type="ECO:0000256" key="4">
    <source>
        <dbReference type="ARBA" id="ARBA00022884"/>
    </source>
</evidence>
<dbReference type="Proteomes" id="UP001642540">
    <property type="component" value="Unassembled WGS sequence"/>
</dbReference>
<dbReference type="PANTHER" id="PTHR23003:SF62">
    <property type="entry name" value="SERINE_ARGININE (SR)-TYPE SHUTTLING MRNA BINDING PROTEIN NPL3"/>
    <property type="match status" value="1"/>
</dbReference>
<evidence type="ECO:0000313" key="8">
    <source>
        <dbReference type="EMBL" id="CAL8078317.1"/>
    </source>
</evidence>
<sequence>MGEAIGFNLYVGNVPRCTRMEDFKRVFSSFGTLTALFLKINDQSHHGFVCYENFRDADQAVRTMNNYRFGAGSSPIIVEWSRLRSRGAGGGVLTRELMGPQKYGYRILVDGLPETTTIRDLRNKWERAGRCYIFTACIRWTHAVIELIRDDFDFDVKGLDGSLFRTVKGKTCRVSVRGDF</sequence>
<evidence type="ECO:0000256" key="5">
    <source>
        <dbReference type="ARBA" id="ARBA00023242"/>
    </source>
</evidence>
<keyword evidence="4 6" id="KW-0694">RNA-binding</keyword>
<evidence type="ECO:0000256" key="1">
    <source>
        <dbReference type="ARBA" id="ARBA00004123"/>
    </source>
</evidence>
<dbReference type="InterPro" id="IPR012677">
    <property type="entry name" value="Nucleotide-bd_a/b_plait_sf"/>
</dbReference>
<dbReference type="CDD" id="cd00590">
    <property type="entry name" value="RRM_SF"/>
    <property type="match status" value="1"/>
</dbReference>
<keyword evidence="5" id="KW-0539">Nucleus</keyword>
<dbReference type="SUPFAM" id="SSF54928">
    <property type="entry name" value="RNA-binding domain, RBD"/>
    <property type="match status" value="1"/>
</dbReference>
<dbReference type="InterPro" id="IPR050374">
    <property type="entry name" value="RRT5_SRSF_SR"/>
</dbReference>
<evidence type="ECO:0000256" key="2">
    <source>
        <dbReference type="ARBA" id="ARBA00022664"/>
    </source>
</evidence>
<feature type="domain" description="RRM" evidence="7">
    <location>
        <begin position="7"/>
        <end position="83"/>
    </location>
</feature>
<name>A0ABP1PUR6_9HEXA</name>
<accession>A0ABP1PUR6</accession>
<dbReference type="SMART" id="SM00360">
    <property type="entry name" value="RRM"/>
    <property type="match status" value="1"/>
</dbReference>
<reference evidence="8 9" key="1">
    <citation type="submission" date="2024-08" db="EMBL/GenBank/DDBJ databases">
        <authorList>
            <person name="Cucini C."/>
            <person name="Frati F."/>
        </authorList>
    </citation>
    <scope>NUCLEOTIDE SEQUENCE [LARGE SCALE GENOMIC DNA]</scope>
</reference>
<dbReference type="Gene3D" id="3.30.70.330">
    <property type="match status" value="1"/>
</dbReference>
<keyword evidence="2" id="KW-0507">mRNA processing</keyword>
<dbReference type="EMBL" id="CAXLJM020000013">
    <property type="protein sequence ID" value="CAL8078317.1"/>
    <property type="molecule type" value="Genomic_DNA"/>
</dbReference>
<gene>
    <name evidence="8" type="ORF">ODALV1_LOCUS4062</name>
</gene>
<proteinExistence type="predicted"/>
<evidence type="ECO:0000256" key="6">
    <source>
        <dbReference type="PROSITE-ProRule" id="PRU00176"/>
    </source>
</evidence>
<dbReference type="InterPro" id="IPR000504">
    <property type="entry name" value="RRM_dom"/>
</dbReference>
<evidence type="ECO:0000256" key="3">
    <source>
        <dbReference type="ARBA" id="ARBA00022737"/>
    </source>
</evidence>
<comment type="caution">
    <text evidence="8">The sequence shown here is derived from an EMBL/GenBank/DDBJ whole genome shotgun (WGS) entry which is preliminary data.</text>
</comment>
<comment type="subcellular location">
    <subcellularLocation>
        <location evidence="1">Nucleus</location>
    </subcellularLocation>
</comment>
<evidence type="ECO:0000313" key="9">
    <source>
        <dbReference type="Proteomes" id="UP001642540"/>
    </source>
</evidence>
<keyword evidence="9" id="KW-1185">Reference proteome</keyword>
<dbReference type="PROSITE" id="PS50102">
    <property type="entry name" value="RRM"/>
    <property type="match status" value="1"/>
</dbReference>